<dbReference type="KEGG" id="rain:Rai3103_14560"/>
<evidence type="ECO:0000256" key="2">
    <source>
        <dbReference type="ARBA" id="ARBA00010792"/>
    </source>
</evidence>
<keyword evidence="3" id="KW-1003">Cell membrane</keyword>
<evidence type="ECO:0000256" key="7">
    <source>
        <dbReference type="SAM" id="Phobius"/>
    </source>
</evidence>
<keyword evidence="5 7" id="KW-1133">Transmembrane helix</keyword>
<feature type="transmembrane region" description="Helical" evidence="7">
    <location>
        <begin position="16"/>
        <end position="35"/>
    </location>
</feature>
<evidence type="ECO:0000256" key="6">
    <source>
        <dbReference type="ARBA" id="ARBA00023136"/>
    </source>
</evidence>
<protein>
    <submittedName>
        <fullName evidence="9">DedA family protein</fullName>
    </submittedName>
</protein>
<dbReference type="EMBL" id="CP045725">
    <property type="protein sequence ID" value="QGF24653.1"/>
    <property type="molecule type" value="Genomic_DNA"/>
</dbReference>
<dbReference type="InterPro" id="IPR032816">
    <property type="entry name" value="VTT_dom"/>
</dbReference>
<dbReference type="Pfam" id="PF09335">
    <property type="entry name" value="VTT_dom"/>
    <property type="match status" value="1"/>
</dbReference>
<evidence type="ECO:0000256" key="3">
    <source>
        <dbReference type="ARBA" id="ARBA00022475"/>
    </source>
</evidence>
<evidence type="ECO:0000256" key="1">
    <source>
        <dbReference type="ARBA" id="ARBA00004651"/>
    </source>
</evidence>
<dbReference type="PANTHER" id="PTHR42709:SF6">
    <property type="entry name" value="UNDECAPRENYL PHOSPHATE TRANSPORTER A"/>
    <property type="match status" value="1"/>
</dbReference>
<dbReference type="AlphaFoldDB" id="A0A5Q2FHM7"/>
<comment type="similarity">
    <text evidence="2">Belongs to the DedA family.</text>
</comment>
<dbReference type="RefSeq" id="WP_153573182.1">
    <property type="nucleotide sequence ID" value="NZ_CP045725.1"/>
</dbReference>
<feature type="domain" description="VTT" evidence="8">
    <location>
        <begin position="35"/>
        <end position="160"/>
    </location>
</feature>
<keyword evidence="6 7" id="KW-0472">Membrane</keyword>
<organism evidence="9 10">
    <name type="scientific">Raineyella fluvialis</name>
    <dbReference type="NCBI Taxonomy" id="2662261"/>
    <lineage>
        <taxon>Bacteria</taxon>
        <taxon>Bacillati</taxon>
        <taxon>Actinomycetota</taxon>
        <taxon>Actinomycetes</taxon>
        <taxon>Propionibacteriales</taxon>
        <taxon>Propionibacteriaceae</taxon>
        <taxon>Raineyella</taxon>
    </lineage>
</organism>
<evidence type="ECO:0000313" key="9">
    <source>
        <dbReference type="EMBL" id="QGF24653.1"/>
    </source>
</evidence>
<evidence type="ECO:0000259" key="8">
    <source>
        <dbReference type="Pfam" id="PF09335"/>
    </source>
</evidence>
<accession>A0A5Q2FHM7</accession>
<evidence type="ECO:0000256" key="5">
    <source>
        <dbReference type="ARBA" id="ARBA00022989"/>
    </source>
</evidence>
<dbReference type="PANTHER" id="PTHR42709">
    <property type="entry name" value="ALKALINE PHOSPHATASE LIKE PROTEIN"/>
    <property type="match status" value="1"/>
</dbReference>
<proteinExistence type="inferred from homology"/>
<gene>
    <name evidence="9" type="ORF">Rai3103_14560</name>
</gene>
<feature type="transmembrane region" description="Helical" evidence="7">
    <location>
        <begin position="143"/>
        <end position="165"/>
    </location>
</feature>
<dbReference type="InterPro" id="IPR051311">
    <property type="entry name" value="DedA_domain"/>
</dbReference>
<evidence type="ECO:0000256" key="4">
    <source>
        <dbReference type="ARBA" id="ARBA00022692"/>
    </source>
</evidence>
<feature type="transmembrane region" description="Helical" evidence="7">
    <location>
        <begin position="171"/>
        <end position="192"/>
    </location>
</feature>
<keyword evidence="4 7" id="KW-0812">Transmembrane</keyword>
<dbReference type="GO" id="GO:0005886">
    <property type="term" value="C:plasma membrane"/>
    <property type="evidence" value="ECO:0007669"/>
    <property type="project" value="UniProtKB-SubCell"/>
</dbReference>
<keyword evidence="10" id="KW-1185">Reference proteome</keyword>
<dbReference type="Proteomes" id="UP000386847">
    <property type="component" value="Chromosome"/>
</dbReference>
<comment type="subcellular location">
    <subcellularLocation>
        <location evidence="1">Cell membrane</location>
        <topology evidence="1">Multi-pass membrane protein</topology>
    </subcellularLocation>
</comment>
<sequence length="217" mass="23550">MLHQITEFILGATTSVWAYLLLVVLILGDALVPVVPSESIVISMASLLVHAHPWLLVVLLLVTALSAWCGDNIAYSIGRSRWLAGSALWRRPRLARAVNWARAELFRRGATFIIVGRFIPGVRIAINLVCGVVGYSRRRYMEVVVVSSSLWALYCVLVGALAGAWFKSNPLIGIVVAIGAGMVLGPLVDWLLRRTILRGPVASAEETPDAPEGSQMP</sequence>
<name>A0A5Q2FHM7_9ACTN</name>
<reference evidence="9 10" key="1">
    <citation type="submission" date="2019-10" db="EMBL/GenBank/DDBJ databases">
        <title>Genomic analysis of Raineyella sp. CBA3103.</title>
        <authorList>
            <person name="Roh S.W."/>
        </authorList>
    </citation>
    <scope>NUCLEOTIDE SEQUENCE [LARGE SCALE GENOMIC DNA]</scope>
    <source>
        <strain evidence="9 10">CBA3103</strain>
    </source>
</reference>
<feature type="transmembrane region" description="Helical" evidence="7">
    <location>
        <begin position="47"/>
        <end position="68"/>
    </location>
</feature>
<evidence type="ECO:0000313" key="10">
    <source>
        <dbReference type="Proteomes" id="UP000386847"/>
    </source>
</evidence>